<dbReference type="Gene3D" id="2.60.120.10">
    <property type="entry name" value="Jelly Rolls"/>
    <property type="match status" value="1"/>
</dbReference>
<name>A0A1D8U056_9CYAN</name>
<sequence>MYSQPKSKHYSMKKLSLILPLAILTFGCIVVNSQETSSPNSYTQSVTSEVLGSGYPTQEKKEILQLIRHTIKPRTKLPTHIHTGMQIGLIEAGTLTFTVVKGEAKVRKANGTELILQAGQTTELTVGDSLVESSGMVHYGENKTNKPVIILSAFLFDVEEPKTILIDPEK</sequence>
<dbReference type="InterPro" id="IPR014710">
    <property type="entry name" value="RmlC-like_jellyroll"/>
</dbReference>
<evidence type="ECO:0000313" key="3">
    <source>
        <dbReference type="Proteomes" id="UP000177870"/>
    </source>
</evidence>
<protein>
    <submittedName>
        <fullName evidence="2">Cupin</fullName>
    </submittedName>
</protein>
<reference evidence="3" key="1">
    <citation type="submission" date="2016-10" db="EMBL/GenBank/DDBJ databases">
        <title>Comparative genomics uncovers the prolific and rare metabolic potential of the cyanobacterial genus Moorea.</title>
        <authorList>
            <person name="Leao T."/>
            <person name="Castelao G."/>
            <person name="Korobeynikov A."/>
            <person name="Monroe E.A."/>
            <person name="Podell S."/>
            <person name="Glukhov E."/>
            <person name="Allen E."/>
            <person name="Gerwick W.H."/>
            <person name="Gerwick L."/>
        </authorList>
    </citation>
    <scope>NUCLEOTIDE SEQUENCE [LARGE SCALE GENOMIC DNA]</scope>
    <source>
        <strain evidence="3">PAL-8-15-08-1</strain>
    </source>
</reference>
<dbReference type="Pfam" id="PF07883">
    <property type="entry name" value="Cupin_2"/>
    <property type="match status" value="1"/>
</dbReference>
<dbReference type="InterPro" id="IPR013096">
    <property type="entry name" value="Cupin_2"/>
</dbReference>
<accession>A0A1D8U056</accession>
<organism evidence="2 3">
    <name type="scientific">Moorena producens PAL-8-15-08-1</name>
    <dbReference type="NCBI Taxonomy" id="1458985"/>
    <lineage>
        <taxon>Bacteria</taxon>
        <taxon>Bacillati</taxon>
        <taxon>Cyanobacteriota</taxon>
        <taxon>Cyanophyceae</taxon>
        <taxon>Coleofasciculales</taxon>
        <taxon>Coleofasciculaceae</taxon>
        <taxon>Moorena</taxon>
    </lineage>
</organism>
<gene>
    <name evidence="2" type="ORF">BJP34_30980</name>
</gene>
<feature type="domain" description="Cupin type-2" evidence="1">
    <location>
        <begin position="69"/>
        <end position="153"/>
    </location>
</feature>
<evidence type="ECO:0000259" key="1">
    <source>
        <dbReference type="Pfam" id="PF07883"/>
    </source>
</evidence>
<dbReference type="SUPFAM" id="SSF51182">
    <property type="entry name" value="RmlC-like cupins"/>
    <property type="match status" value="1"/>
</dbReference>
<dbReference type="Proteomes" id="UP000177870">
    <property type="component" value="Chromosome"/>
</dbReference>
<dbReference type="InterPro" id="IPR011051">
    <property type="entry name" value="RmlC_Cupin_sf"/>
</dbReference>
<proteinExistence type="predicted"/>
<dbReference type="OrthoDB" id="561042at2"/>
<dbReference type="AlphaFoldDB" id="A0A1D8U056"/>
<dbReference type="KEGG" id="mpro:BJP34_30980"/>
<dbReference type="PROSITE" id="PS51257">
    <property type="entry name" value="PROKAR_LIPOPROTEIN"/>
    <property type="match status" value="1"/>
</dbReference>
<dbReference type="EMBL" id="CP017599">
    <property type="protein sequence ID" value="AOX03277.1"/>
    <property type="molecule type" value="Genomic_DNA"/>
</dbReference>
<evidence type="ECO:0000313" key="2">
    <source>
        <dbReference type="EMBL" id="AOX03277.1"/>
    </source>
</evidence>